<evidence type="ECO:0000313" key="2">
    <source>
        <dbReference type="Proteomes" id="UP000828048"/>
    </source>
</evidence>
<sequence length="171" mass="19537">MGIEKYTSTICPKIEEKLEVNKARDCFAHFAGEFKFEVDCHDQTYMVDLKAMTCGCRMWDLIGIPCMHAVSAITLNKQKPDEYIHPCYTRDTYLNVYKYMINPIPGKHDWVETSTDPIQPPVMSWEGRNCMWLEEKVQVLLLVGEEEEEGAGEVEGEGDGSHQGQPEVMVL</sequence>
<dbReference type="Proteomes" id="UP000828048">
    <property type="component" value="Chromosome 10"/>
</dbReference>
<reference evidence="1 2" key="1">
    <citation type="journal article" date="2021" name="Hortic Res">
        <title>High-quality reference genome and annotation aids understanding of berry development for evergreen blueberry (Vaccinium darrowii).</title>
        <authorList>
            <person name="Yu J."/>
            <person name="Hulse-Kemp A.M."/>
            <person name="Babiker E."/>
            <person name="Staton M."/>
        </authorList>
    </citation>
    <scope>NUCLEOTIDE SEQUENCE [LARGE SCALE GENOMIC DNA]</scope>
    <source>
        <strain evidence="2">cv. NJ 8807/NJ 8810</strain>
        <tissue evidence="1">Young leaf</tissue>
    </source>
</reference>
<protein>
    <submittedName>
        <fullName evidence="1">Uncharacterized protein</fullName>
    </submittedName>
</protein>
<accession>A0ACB7XIQ9</accession>
<gene>
    <name evidence="1" type="ORF">Vadar_020101</name>
</gene>
<proteinExistence type="predicted"/>
<dbReference type="EMBL" id="CM037160">
    <property type="protein sequence ID" value="KAH7840675.1"/>
    <property type="molecule type" value="Genomic_DNA"/>
</dbReference>
<organism evidence="1 2">
    <name type="scientific">Vaccinium darrowii</name>
    <dbReference type="NCBI Taxonomy" id="229202"/>
    <lineage>
        <taxon>Eukaryota</taxon>
        <taxon>Viridiplantae</taxon>
        <taxon>Streptophyta</taxon>
        <taxon>Embryophyta</taxon>
        <taxon>Tracheophyta</taxon>
        <taxon>Spermatophyta</taxon>
        <taxon>Magnoliopsida</taxon>
        <taxon>eudicotyledons</taxon>
        <taxon>Gunneridae</taxon>
        <taxon>Pentapetalae</taxon>
        <taxon>asterids</taxon>
        <taxon>Ericales</taxon>
        <taxon>Ericaceae</taxon>
        <taxon>Vaccinioideae</taxon>
        <taxon>Vaccinieae</taxon>
        <taxon>Vaccinium</taxon>
    </lineage>
</organism>
<name>A0ACB7XIQ9_9ERIC</name>
<comment type="caution">
    <text evidence="1">The sequence shown here is derived from an EMBL/GenBank/DDBJ whole genome shotgun (WGS) entry which is preliminary data.</text>
</comment>
<keyword evidence="2" id="KW-1185">Reference proteome</keyword>
<evidence type="ECO:0000313" key="1">
    <source>
        <dbReference type="EMBL" id="KAH7840675.1"/>
    </source>
</evidence>